<feature type="region of interest" description="Disordered" evidence="2">
    <location>
        <begin position="128"/>
        <end position="212"/>
    </location>
</feature>
<accession>A0A0R1MCF2</accession>
<keyword evidence="4" id="KW-1185">Reference proteome</keyword>
<dbReference type="AlphaFoldDB" id="A0A0R1MCF2"/>
<feature type="disulfide bond" evidence="1">
    <location>
        <begin position="110"/>
        <end position="114"/>
    </location>
</feature>
<dbReference type="OrthoDB" id="1650379at2"/>
<dbReference type="RefSeq" id="WP_057870097.1">
    <property type="nucleotide sequence ID" value="NZ_AZDX01000037.1"/>
</dbReference>
<dbReference type="Gene3D" id="3.50.4.20">
    <property type="match status" value="1"/>
</dbReference>
<evidence type="ECO:0000313" key="4">
    <source>
        <dbReference type="Proteomes" id="UP000051448"/>
    </source>
</evidence>
<reference evidence="3 4" key="1">
    <citation type="journal article" date="2015" name="Genome Announc.">
        <title>Expanding the biotechnology potential of lactobacilli through comparative genomics of 213 strains and associated genera.</title>
        <authorList>
            <person name="Sun Z."/>
            <person name="Harris H.M."/>
            <person name="McCann A."/>
            <person name="Guo C."/>
            <person name="Argimon S."/>
            <person name="Zhang W."/>
            <person name="Yang X."/>
            <person name="Jeffery I.B."/>
            <person name="Cooney J.C."/>
            <person name="Kagawa T.F."/>
            <person name="Liu W."/>
            <person name="Song Y."/>
            <person name="Salvetti E."/>
            <person name="Wrobel A."/>
            <person name="Rasinkangas P."/>
            <person name="Parkhill J."/>
            <person name="Rea M.C."/>
            <person name="O'Sullivan O."/>
            <person name="Ritari J."/>
            <person name="Douillard F.P."/>
            <person name="Paul Ross R."/>
            <person name="Yang R."/>
            <person name="Briner A.E."/>
            <person name="Felis G.E."/>
            <person name="de Vos W.M."/>
            <person name="Barrangou R."/>
            <person name="Klaenhammer T.R."/>
            <person name="Caufield P.W."/>
            <person name="Cui Y."/>
            <person name="Zhang H."/>
            <person name="O'Toole P.W."/>
        </authorList>
    </citation>
    <scope>NUCLEOTIDE SEQUENCE [LARGE SCALE GENOMIC DNA]</scope>
    <source>
        <strain evidence="3 4">DSM 19519</strain>
    </source>
</reference>
<dbReference type="EMBL" id="AZDX01000037">
    <property type="protein sequence ID" value="KRL05585.1"/>
    <property type="molecule type" value="Genomic_DNA"/>
</dbReference>
<feature type="compositionally biased region" description="Basic residues" evidence="2">
    <location>
        <begin position="192"/>
        <end position="201"/>
    </location>
</feature>
<dbReference type="GeneID" id="98311500"/>
<gene>
    <name evidence="3" type="ORF">FC92_GL001289</name>
</gene>
<evidence type="ECO:0000256" key="1">
    <source>
        <dbReference type="PIRSR" id="PIRSR012565-1"/>
    </source>
</evidence>
<dbReference type="InterPro" id="IPR038141">
    <property type="entry name" value="YutD-like_sf"/>
</dbReference>
<name>A0A0R1MCF2_9LACO</name>
<feature type="compositionally biased region" description="Basic and acidic residues" evidence="2">
    <location>
        <begin position="143"/>
        <end position="183"/>
    </location>
</feature>
<dbReference type="PIRSF" id="PIRSF012565">
    <property type="entry name" value="DUF1027"/>
    <property type="match status" value="1"/>
</dbReference>
<organism evidence="3 4">
    <name type="scientific">Liquorilactobacillus hordei DSM 19519</name>
    <dbReference type="NCBI Taxonomy" id="1423759"/>
    <lineage>
        <taxon>Bacteria</taxon>
        <taxon>Bacillati</taxon>
        <taxon>Bacillota</taxon>
        <taxon>Bacilli</taxon>
        <taxon>Lactobacillales</taxon>
        <taxon>Lactobacillaceae</taxon>
        <taxon>Liquorilactobacillus</taxon>
    </lineage>
</organism>
<feature type="compositionally biased region" description="Basic and acidic residues" evidence="2">
    <location>
        <begin position="203"/>
        <end position="212"/>
    </location>
</feature>
<sequence length="212" mass="25243">MNSEKKERREAQLAKKAETIKAYASDVQMESETQLLIDGHPYVIEKNFRNGFDVEKLKERFSQILTKYDYVVGDWGYDQLRLHGFYAADSKKGFPSQSIDHMQDYLLEYCNFGCAYFVLHNLDVTKPVKKSKKHQNRNNNKKKNIDSDTKTVRRKPRETERKKKPYTSEKKFEIRERNNRKENVAVSTIKRNNTRKRHFVIRQKNEQKDSKA</sequence>
<dbReference type="Proteomes" id="UP000051448">
    <property type="component" value="Unassembled WGS sequence"/>
</dbReference>
<evidence type="ECO:0000313" key="3">
    <source>
        <dbReference type="EMBL" id="KRL05585.1"/>
    </source>
</evidence>
<protein>
    <recommendedName>
        <fullName evidence="5">Transcriptional regulator</fullName>
    </recommendedName>
</protein>
<feature type="compositionally biased region" description="Basic residues" evidence="2">
    <location>
        <begin position="128"/>
        <end position="142"/>
    </location>
</feature>
<evidence type="ECO:0008006" key="5">
    <source>
        <dbReference type="Google" id="ProtNLM"/>
    </source>
</evidence>
<dbReference type="STRING" id="1423759.FC92_GL001289"/>
<comment type="caution">
    <text evidence="3">The sequence shown here is derived from an EMBL/GenBank/DDBJ whole genome shotgun (WGS) entry which is preliminary data.</text>
</comment>
<keyword evidence="1" id="KW-1015">Disulfide bond</keyword>
<dbReference type="PATRIC" id="fig|1423759.3.peg.1357"/>
<dbReference type="Pfam" id="PF06265">
    <property type="entry name" value="YutD-like"/>
    <property type="match status" value="1"/>
</dbReference>
<evidence type="ECO:0000256" key="2">
    <source>
        <dbReference type="SAM" id="MobiDB-lite"/>
    </source>
</evidence>
<dbReference type="InterPro" id="IPR009370">
    <property type="entry name" value="YutD-like"/>
</dbReference>
<proteinExistence type="predicted"/>